<protein>
    <submittedName>
        <fullName evidence="3">Gluconolactonase-like protein</fullName>
    </submittedName>
</protein>
<sequence>MIYLMFTYRFSIEQSLTLTICPTAVWQKNAIIAVGDQSGTPGSNSSMLIRPTDIYIDNNNSIYVLDSGNYRVQRISVNSISGNTIVNGSNGVGMNQFLSMDAMSVDRNGSIYILDGSNGRVTKWKQGSSNVTLVAGGNGIGNSNNQLNMPSGMFIELNTSIIWIADTLNHRIVKWTSPSTSVVVCGSYGRENNQFMYPTGLFIDTSYSNTFYVADAYNHRIQMWLSGDTVGKTVAGITGYYGNGLNQLWRPHAVILDSNQYMYITDYENNRILKWMIGASSGVIIGYPINFDTQIIQIPYPRNINFDINGSLFVTDTYNNRIQKFPISCPAISTNLSTTTTPSMTTTGKNYFFCRIQHKYISILCFSSVANLNASCSMTTWYSNGTTIAGSSIGDTDYASTSLSSPYDIFIDKNDTMYVVDSFNFRVQRFQSSSTNGITVVNISYYVLELYQFVFSNFELLETLNSFACLLFFFILVRAISVDVNRSIYTLESENNRVMKWKSDVANGIIVAGGNGNGVSANQLNNPFGMYIDSKIRIWIADTSNHRIVRWENSSTGSIICGSYGTAANQFNRPNGIFVDENNGNIFYVADTDNHRIQMWSPGATSGITIAGQTGLCGDQLNRLCYPSSMITDSNRNLYIADTYNNRIMLWMKGSTSGILIAGGTTFGVLPNQLFYPQSIKLDRDGALIVADRRNNRIQKFSVLCCKFEILKTISSIYFFSYGFRFTNNIGRNIIHFCS</sequence>
<dbReference type="PROSITE" id="PS51125">
    <property type="entry name" value="NHL"/>
    <property type="match status" value="4"/>
</dbReference>
<accession>B3G4J3</accession>
<dbReference type="PANTHER" id="PTHR24104:SF25">
    <property type="entry name" value="PROTEIN LIN-41"/>
    <property type="match status" value="1"/>
</dbReference>
<evidence type="ECO:0000256" key="2">
    <source>
        <dbReference type="PROSITE-ProRule" id="PRU00504"/>
    </source>
</evidence>
<dbReference type="SUPFAM" id="SSF101898">
    <property type="entry name" value="NHL repeat"/>
    <property type="match status" value="1"/>
</dbReference>
<dbReference type="AlphaFoldDB" id="B3G4J3"/>
<dbReference type="InterPro" id="IPR001258">
    <property type="entry name" value="NHL_repeat"/>
</dbReference>
<dbReference type="CDD" id="cd05819">
    <property type="entry name" value="NHL"/>
    <property type="match status" value="2"/>
</dbReference>
<feature type="repeat" description="NHL" evidence="2">
    <location>
        <begin position="558"/>
        <end position="603"/>
    </location>
</feature>
<organism evidence="3">
    <name type="scientific">Adineta vaga</name>
    <name type="common">Rotifer</name>
    <name type="synonym">Callidina vaga</name>
    <dbReference type="NCBI Taxonomy" id="104782"/>
    <lineage>
        <taxon>Eukaryota</taxon>
        <taxon>Metazoa</taxon>
        <taxon>Spiralia</taxon>
        <taxon>Gnathifera</taxon>
        <taxon>Rotifera</taxon>
        <taxon>Eurotatoria</taxon>
        <taxon>Bdelloidea</taxon>
        <taxon>Adinetida</taxon>
        <taxon>Adinetidae</taxon>
        <taxon>Adineta</taxon>
    </lineage>
</organism>
<proteinExistence type="predicted"/>
<dbReference type="SUPFAM" id="SSF63829">
    <property type="entry name" value="Calcium-dependent phosphotriesterase"/>
    <property type="match status" value="2"/>
</dbReference>
<dbReference type="GO" id="GO:0043161">
    <property type="term" value="P:proteasome-mediated ubiquitin-dependent protein catabolic process"/>
    <property type="evidence" value="ECO:0007669"/>
    <property type="project" value="TreeGrafter"/>
</dbReference>
<dbReference type="PANTHER" id="PTHR24104">
    <property type="entry name" value="E3 UBIQUITIN-PROTEIN LIGASE NHLRC1-RELATED"/>
    <property type="match status" value="1"/>
</dbReference>
<dbReference type="Gene3D" id="2.40.10.500">
    <property type="match status" value="1"/>
</dbReference>
<dbReference type="GO" id="GO:0008270">
    <property type="term" value="F:zinc ion binding"/>
    <property type="evidence" value="ECO:0007669"/>
    <property type="project" value="UniProtKB-KW"/>
</dbReference>
<dbReference type="GO" id="GO:0061630">
    <property type="term" value="F:ubiquitin protein ligase activity"/>
    <property type="evidence" value="ECO:0007669"/>
    <property type="project" value="TreeGrafter"/>
</dbReference>
<dbReference type="InterPro" id="IPR050952">
    <property type="entry name" value="TRIM-NHL_E3_ligases"/>
</dbReference>
<dbReference type="Gene3D" id="2.120.10.30">
    <property type="entry name" value="TolB, C-terminal domain"/>
    <property type="match status" value="4"/>
</dbReference>
<evidence type="ECO:0000313" key="3">
    <source>
        <dbReference type="EMBL" id="ACD54732.1"/>
    </source>
</evidence>
<feature type="repeat" description="NHL" evidence="2">
    <location>
        <begin position="35"/>
        <end position="78"/>
    </location>
</feature>
<name>B3G4J3_ADIVA</name>
<dbReference type="Pfam" id="PF01436">
    <property type="entry name" value="NHL"/>
    <property type="match status" value="3"/>
</dbReference>
<evidence type="ECO:0000256" key="1">
    <source>
        <dbReference type="ARBA" id="ARBA00022737"/>
    </source>
</evidence>
<dbReference type="GO" id="GO:0000209">
    <property type="term" value="P:protein polyubiquitination"/>
    <property type="evidence" value="ECO:0007669"/>
    <property type="project" value="TreeGrafter"/>
</dbReference>
<feature type="repeat" description="NHL" evidence="2">
    <location>
        <begin position="184"/>
        <end position="222"/>
    </location>
</feature>
<keyword evidence="1" id="KW-0677">Repeat</keyword>
<dbReference type="InterPro" id="IPR011042">
    <property type="entry name" value="6-blade_b-propeller_TolB-like"/>
</dbReference>
<reference evidence="3" key="1">
    <citation type="journal article" date="2008" name="Science">
        <title>Massive horizontal gene transfer in bdelloid rotifers.</title>
        <authorList>
            <person name="Gladyshev E.A."/>
            <person name="Meselson M.S."/>
            <person name="Arkhipova I.R."/>
        </authorList>
    </citation>
    <scope>NUCLEOTIDE SEQUENCE</scope>
</reference>
<dbReference type="EMBL" id="EU643483">
    <property type="protein sequence ID" value="ACD54732.1"/>
    <property type="molecule type" value="Genomic_DNA"/>
</dbReference>
<feature type="repeat" description="NHL" evidence="2">
    <location>
        <begin position="665"/>
        <end position="704"/>
    </location>
</feature>